<reference evidence="2" key="1">
    <citation type="journal article" date="2014" name="Int. J. Syst. Evol. Microbiol.">
        <title>Complete genome sequence of Corynebacterium casei LMG S-19264T (=DSM 44701T), isolated from a smear-ripened cheese.</title>
        <authorList>
            <consortium name="US DOE Joint Genome Institute (JGI-PGF)"/>
            <person name="Walter F."/>
            <person name="Albersmeier A."/>
            <person name="Kalinowski J."/>
            <person name="Ruckert C."/>
        </authorList>
    </citation>
    <scope>NUCLEOTIDE SEQUENCE</scope>
    <source>
        <strain evidence="2">JCM 4346</strain>
    </source>
</reference>
<evidence type="ECO:0000313" key="2">
    <source>
        <dbReference type="EMBL" id="GGR24199.1"/>
    </source>
</evidence>
<feature type="region of interest" description="Disordered" evidence="1">
    <location>
        <begin position="60"/>
        <end position="132"/>
    </location>
</feature>
<name>A0A918CIB5_9ACTN</name>
<evidence type="ECO:0000256" key="1">
    <source>
        <dbReference type="SAM" id="MobiDB-lite"/>
    </source>
</evidence>
<evidence type="ECO:0000313" key="3">
    <source>
        <dbReference type="Proteomes" id="UP000658320"/>
    </source>
</evidence>
<accession>A0A918CIB5</accession>
<gene>
    <name evidence="2" type="ORF">GCM10010251_45340</name>
</gene>
<sequence length="132" mass="14658">MTVRRLKVLIDGLPSHSLYKARLRGIADGQRWGDETYLLAFIADMLQAQYGVSYVGVTNKQPPQMTPYPRPEREERETREQVEANARAEDYLELVQSGALEGQQAPGQISGTAAPGQVPRSLPPQEARPPTE</sequence>
<dbReference type="RefSeq" id="WP_189939407.1">
    <property type="nucleotide sequence ID" value="NZ_BMSX01000010.1"/>
</dbReference>
<proteinExistence type="predicted"/>
<feature type="compositionally biased region" description="Basic and acidic residues" evidence="1">
    <location>
        <begin position="70"/>
        <end position="90"/>
    </location>
</feature>
<dbReference type="AlphaFoldDB" id="A0A918CIB5"/>
<comment type="caution">
    <text evidence="2">The sequence shown here is derived from an EMBL/GenBank/DDBJ whole genome shotgun (WGS) entry which is preliminary data.</text>
</comment>
<reference evidence="2" key="2">
    <citation type="submission" date="2020-09" db="EMBL/GenBank/DDBJ databases">
        <authorList>
            <person name="Sun Q."/>
            <person name="Ohkuma M."/>
        </authorList>
    </citation>
    <scope>NUCLEOTIDE SEQUENCE</scope>
    <source>
        <strain evidence="2">JCM 4346</strain>
    </source>
</reference>
<keyword evidence="3" id="KW-1185">Reference proteome</keyword>
<dbReference type="Proteomes" id="UP000658320">
    <property type="component" value="Unassembled WGS sequence"/>
</dbReference>
<organism evidence="2 3">
    <name type="scientific">Streptomyces aurantiogriseus</name>
    <dbReference type="NCBI Taxonomy" id="66870"/>
    <lineage>
        <taxon>Bacteria</taxon>
        <taxon>Bacillati</taxon>
        <taxon>Actinomycetota</taxon>
        <taxon>Actinomycetes</taxon>
        <taxon>Kitasatosporales</taxon>
        <taxon>Streptomycetaceae</taxon>
        <taxon>Streptomyces</taxon>
    </lineage>
</organism>
<dbReference type="EMBL" id="BMSX01000010">
    <property type="protein sequence ID" value="GGR24199.1"/>
    <property type="molecule type" value="Genomic_DNA"/>
</dbReference>
<protein>
    <submittedName>
        <fullName evidence="2">Uncharacterized protein</fullName>
    </submittedName>
</protein>